<dbReference type="PROSITE" id="PS50927">
    <property type="entry name" value="BULB_LECTIN"/>
    <property type="match status" value="1"/>
</dbReference>
<dbReference type="Pfam" id="PF03318">
    <property type="entry name" value="ETX_MTX2"/>
    <property type="match status" value="1"/>
</dbReference>
<dbReference type="SUPFAM" id="SSF56973">
    <property type="entry name" value="Aerolisin/ETX pore-forming domain"/>
    <property type="match status" value="1"/>
</dbReference>
<sequence length="340" mass="37557">MAHNEHVLRSGESISTGQWLRSKNGLFQAVMQEDGNFCIYRGDSYYGVQSGLWSTKTSDGATYFTENGFHNINMQPDGNLVIRNQGGAAVWALSTNHPQIKFIRDSLAILYDDGNFAVAPQGEWKLRVFHSGVTDKIEEDVELHKVSYDLENAIDGTPGVVKTVLIQELNNPTDLTQVTTVSVTYTETKSSTWNETTTLTVGASVTVETGIPYVAEGKVEVSTEASQSFEFGETTETSKELTFLVPVAVPPKRCYLARSTYRQFKLQVPFKIAGEAKFEGYENKLPVHIEGVYEGIGCEKLRTEYLDITTSPELKLAPVGANLADAGDLDRCDWHPLPTP</sequence>
<name>A0A7W7ZQE4_9BACT</name>
<evidence type="ECO:0000313" key="2">
    <source>
        <dbReference type="EMBL" id="MBB5064178.1"/>
    </source>
</evidence>
<dbReference type="PANTHER" id="PTHR39244:SF5">
    <property type="entry name" value="NATTERIN-3-LIKE"/>
    <property type="match status" value="1"/>
</dbReference>
<evidence type="ECO:0000313" key="3">
    <source>
        <dbReference type="Proteomes" id="UP000584867"/>
    </source>
</evidence>
<dbReference type="InterPro" id="IPR001480">
    <property type="entry name" value="Bulb-type_lectin_dom"/>
</dbReference>
<protein>
    <recommendedName>
        <fullName evidence="1">Bulb-type lectin domain-containing protein</fullName>
    </recommendedName>
</protein>
<dbReference type="PANTHER" id="PTHR39244">
    <property type="entry name" value="NATTERIN-4"/>
    <property type="match status" value="1"/>
</dbReference>
<dbReference type="AlphaFoldDB" id="A0A7W7ZQE4"/>
<accession>A0A7W7ZQE4</accession>
<feature type="domain" description="Bulb-type lectin" evidence="1">
    <location>
        <begin position="5"/>
        <end position="131"/>
    </location>
</feature>
<proteinExistence type="predicted"/>
<dbReference type="InterPro" id="IPR036426">
    <property type="entry name" value="Bulb-type_lectin_dom_sf"/>
</dbReference>
<dbReference type="EMBL" id="JACHIO010000009">
    <property type="protein sequence ID" value="MBB5064178.1"/>
    <property type="molecule type" value="Genomic_DNA"/>
</dbReference>
<organism evidence="2 3">
    <name type="scientific">Granulicella mallensis</name>
    <dbReference type="NCBI Taxonomy" id="940614"/>
    <lineage>
        <taxon>Bacteria</taxon>
        <taxon>Pseudomonadati</taxon>
        <taxon>Acidobacteriota</taxon>
        <taxon>Terriglobia</taxon>
        <taxon>Terriglobales</taxon>
        <taxon>Acidobacteriaceae</taxon>
        <taxon>Granulicella</taxon>
    </lineage>
</organism>
<dbReference type="RefSeq" id="WP_184255852.1">
    <property type="nucleotide sequence ID" value="NZ_JACHIO010000009.1"/>
</dbReference>
<dbReference type="SUPFAM" id="SSF51110">
    <property type="entry name" value="alpha-D-mannose-specific plant lectins"/>
    <property type="match status" value="1"/>
</dbReference>
<dbReference type="Proteomes" id="UP000584867">
    <property type="component" value="Unassembled WGS sequence"/>
</dbReference>
<dbReference type="Gene3D" id="2.90.10.10">
    <property type="entry name" value="Bulb-type lectin domain"/>
    <property type="match status" value="2"/>
</dbReference>
<evidence type="ECO:0000259" key="1">
    <source>
        <dbReference type="PROSITE" id="PS50927"/>
    </source>
</evidence>
<dbReference type="InterPro" id="IPR004991">
    <property type="entry name" value="Aerolysin-like"/>
</dbReference>
<gene>
    <name evidence="2" type="ORF">HDF15_002529</name>
</gene>
<dbReference type="InterPro" id="IPR053237">
    <property type="entry name" value="Natterin_C"/>
</dbReference>
<dbReference type="SMART" id="SM00108">
    <property type="entry name" value="B_lectin"/>
    <property type="match status" value="1"/>
</dbReference>
<comment type="caution">
    <text evidence="2">The sequence shown here is derived from an EMBL/GenBank/DDBJ whole genome shotgun (WGS) entry which is preliminary data.</text>
</comment>
<dbReference type="Gene3D" id="2.170.15.10">
    <property type="entry name" value="Proaerolysin, chain A, domain 3"/>
    <property type="match status" value="1"/>
</dbReference>
<reference evidence="2 3" key="1">
    <citation type="submission" date="2020-08" db="EMBL/GenBank/DDBJ databases">
        <title>Genomic Encyclopedia of Type Strains, Phase IV (KMG-V): Genome sequencing to study the core and pangenomes of soil and plant-associated prokaryotes.</title>
        <authorList>
            <person name="Whitman W."/>
        </authorList>
    </citation>
    <scope>NUCLEOTIDE SEQUENCE [LARGE SCALE GENOMIC DNA]</scope>
    <source>
        <strain evidence="2 3">X5P3</strain>
    </source>
</reference>